<evidence type="ECO:0000256" key="6">
    <source>
        <dbReference type="ARBA" id="ARBA00023136"/>
    </source>
</evidence>
<feature type="transmembrane region" description="Helical" evidence="7">
    <location>
        <begin position="133"/>
        <end position="154"/>
    </location>
</feature>
<dbReference type="SUPFAM" id="SSF161098">
    <property type="entry name" value="MetI-like"/>
    <property type="match status" value="1"/>
</dbReference>
<keyword evidence="2" id="KW-0813">Transport</keyword>
<evidence type="ECO:0000256" key="7">
    <source>
        <dbReference type="SAM" id="Phobius"/>
    </source>
</evidence>
<accession>X1I7K9</accession>
<evidence type="ECO:0000256" key="1">
    <source>
        <dbReference type="ARBA" id="ARBA00004651"/>
    </source>
</evidence>
<evidence type="ECO:0000256" key="5">
    <source>
        <dbReference type="ARBA" id="ARBA00022989"/>
    </source>
</evidence>
<evidence type="ECO:0000259" key="8">
    <source>
        <dbReference type="PROSITE" id="PS50928"/>
    </source>
</evidence>
<dbReference type="PANTHER" id="PTHR43386">
    <property type="entry name" value="OLIGOPEPTIDE TRANSPORT SYSTEM PERMEASE PROTEIN APPC"/>
    <property type="match status" value="1"/>
</dbReference>
<evidence type="ECO:0000256" key="3">
    <source>
        <dbReference type="ARBA" id="ARBA00022475"/>
    </source>
</evidence>
<feature type="transmembrane region" description="Helical" evidence="7">
    <location>
        <begin position="174"/>
        <end position="201"/>
    </location>
</feature>
<comment type="subcellular location">
    <subcellularLocation>
        <location evidence="1">Cell membrane</location>
        <topology evidence="1">Multi-pass membrane protein</topology>
    </subcellularLocation>
</comment>
<name>X1I7K9_9ZZZZ</name>
<keyword evidence="5 7" id="KW-1133">Transmembrane helix</keyword>
<dbReference type="InterPro" id="IPR000515">
    <property type="entry name" value="MetI-like"/>
</dbReference>
<keyword evidence="3" id="KW-1003">Cell membrane</keyword>
<feature type="transmembrane region" description="Helical" evidence="7">
    <location>
        <begin position="20"/>
        <end position="42"/>
    </location>
</feature>
<keyword evidence="4 7" id="KW-0812">Transmembrane</keyword>
<dbReference type="InterPro" id="IPR050366">
    <property type="entry name" value="BP-dependent_transpt_permease"/>
</dbReference>
<dbReference type="AlphaFoldDB" id="X1I7K9"/>
<feature type="non-terminal residue" evidence="9">
    <location>
        <position position="1"/>
    </location>
</feature>
<evidence type="ECO:0000313" key="9">
    <source>
        <dbReference type="EMBL" id="GAH65270.1"/>
    </source>
</evidence>
<protein>
    <recommendedName>
        <fullName evidence="8">ABC transmembrane type-1 domain-containing protein</fullName>
    </recommendedName>
</protein>
<proteinExistence type="predicted"/>
<feature type="domain" description="ABC transmembrane type-1" evidence="8">
    <location>
        <begin position="12"/>
        <end position="201"/>
    </location>
</feature>
<sequence length="214" mass="22559">GRDILSRVIFGARKSLQVGVMSVTMAIVVGTWIGATSGYLGGWVDSLVMRIMDIMLAFPALLLAIAIVTILGPGLLNMLYAIGIVSIPVYARIARASVLSVKMQDYVLAARSLGASPVRILVRHVMPNCLTPLIVQGTLGIGTAILDAAGLSFLGLGAQPPTPEWGAMLGQGRYAMFTAPHIVLFPGLAIVLTVLGFNLLGDGLRDALDPRLRL</sequence>
<dbReference type="CDD" id="cd06261">
    <property type="entry name" value="TM_PBP2"/>
    <property type="match status" value="1"/>
</dbReference>
<dbReference type="GO" id="GO:0055085">
    <property type="term" value="P:transmembrane transport"/>
    <property type="evidence" value="ECO:0007669"/>
    <property type="project" value="InterPro"/>
</dbReference>
<dbReference type="EMBL" id="BARU01029296">
    <property type="protein sequence ID" value="GAH65270.1"/>
    <property type="molecule type" value="Genomic_DNA"/>
</dbReference>
<dbReference type="Gene3D" id="1.10.3720.10">
    <property type="entry name" value="MetI-like"/>
    <property type="match status" value="1"/>
</dbReference>
<organism evidence="9">
    <name type="scientific">marine sediment metagenome</name>
    <dbReference type="NCBI Taxonomy" id="412755"/>
    <lineage>
        <taxon>unclassified sequences</taxon>
        <taxon>metagenomes</taxon>
        <taxon>ecological metagenomes</taxon>
    </lineage>
</organism>
<comment type="caution">
    <text evidence="9">The sequence shown here is derived from an EMBL/GenBank/DDBJ whole genome shotgun (WGS) entry which is preliminary data.</text>
</comment>
<gene>
    <name evidence="9" type="ORF">S03H2_46626</name>
</gene>
<dbReference type="PROSITE" id="PS50928">
    <property type="entry name" value="ABC_TM1"/>
    <property type="match status" value="1"/>
</dbReference>
<dbReference type="Pfam" id="PF00528">
    <property type="entry name" value="BPD_transp_1"/>
    <property type="match status" value="1"/>
</dbReference>
<evidence type="ECO:0000256" key="2">
    <source>
        <dbReference type="ARBA" id="ARBA00022448"/>
    </source>
</evidence>
<dbReference type="GO" id="GO:0005886">
    <property type="term" value="C:plasma membrane"/>
    <property type="evidence" value="ECO:0007669"/>
    <property type="project" value="UniProtKB-SubCell"/>
</dbReference>
<keyword evidence="6 7" id="KW-0472">Membrane</keyword>
<reference evidence="9" key="1">
    <citation type="journal article" date="2014" name="Front. Microbiol.">
        <title>High frequency of phylogenetically diverse reductive dehalogenase-homologous genes in deep subseafloor sedimentary metagenomes.</title>
        <authorList>
            <person name="Kawai M."/>
            <person name="Futagami T."/>
            <person name="Toyoda A."/>
            <person name="Takaki Y."/>
            <person name="Nishi S."/>
            <person name="Hori S."/>
            <person name="Arai W."/>
            <person name="Tsubouchi T."/>
            <person name="Morono Y."/>
            <person name="Uchiyama I."/>
            <person name="Ito T."/>
            <person name="Fujiyama A."/>
            <person name="Inagaki F."/>
            <person name="Takami H."/>
        </authorList>
    </citation>
    <scope>NUCLEOTIDE SEQUENCE</scope>
    <source>
        <strain evidence="9">Expedition CK06-06</strain>
    </source>
</reference>
<evidence type="ECO:0000256" key="4">
    <source>
        <dbReference type="ARBA" id="ARBA00022692"/>
    </source>
</evidence>
<dbReference type="PANTHER" id="PTHR43386:SF1">
    <property type="entry name" value="D,D-DIPEPTIDE TRANSPORT SYSTEM PERMEASE PROTEIN DDPC-RELATED"/>
    <property type="match status" value="1"/>
</dbReference>
<dbReference type="InterPro" id="IPR035906">
    <property type="entry name" value="MetI-like_sf"/>
</dbReference>